<accession>A0ABX7WQ30</accession>
<protein>
    <submittedName>
        <fullName evidence="1">Uncharacterized protein</fullName>
    </submittedName>
</protein>
<evidence type="ECO:0000313" key="1">
    <source>
        <dbReference type="EMBL" id="QTR45306.1"/>
    </source>
</evidence>
<evidence type="ECO:0000313" key="2">
    <source>
        <dbReference type="Proteomes" id="UP000672039"/>
    </source>
</evidence>
<organism evidence="1 2">
    <name type="scientific">Thiothrix litoralis</name>
    <dbReference type="NCBI Taxonomy" id="2891210"/>
    <lineage>
        <taxon>Bacteria</taxon>
        <taxon>Pseudomonadati</taxon>
        <taxon>Pseudomonadota</taxon>
        <taxon>Gammaproteobacteria</taxon>
        <taxon>Thiotrichales</taxon>
        <taxon>Thiotrichaceae</taxon>
        <taxon>Thiothrix</taxon>
    </lineage>
</organism>
<keyword evidence="2" id="KW-1185">Reference proteome</keyword>
<proteinExistence type="predicted"/>
<sequence length="68" mass="7601">MWIDQTLMELLASLLGERPGTDAAKFATRRWLGKAVRKRFGHILQPGQPVEEWARICLLDAVIAGKGL</sequence>
<dbReference type="RefSeq" id="WP_210221723.1">
    <property type="nucleotide sequence ID" value="NZ_CP072801.1"/>
</dbReference>
<reference evidence="1 2" key="1">
    <citation type="submission" date="2021-04" db="EMBL/GenBank/DDBJ databases">
        <title>Genomics, taxonomy and metabolism of representatives of sulfur bacteria of the genus Thiothrix: Thiothrix fructosivorans QT, Thiothrix unzii A1T and three new species, Thiothrix subterranea sp. nov., Thiothrix litoralis sp. nov. and 'Candidatus Thiothrix anitrata' sp. nov.</title>
        <authorList>
            <person name="Ravin N.V."/>
            <person name="Smolyakov D."/>
            <person name="Rudenko T.S."/>
            <person name="Mardanov A.V."/>
            <person name="Beletsky A.V."/>
            <person name="Markov N.D."/>
            <person name="Fomenkov A.I."/>
            <person name="Roberts R.J."/>
            <person name="Karnachuk O.V."/>
            <person name="Novikov A."/>
            <person name="Grabovich M.Y."/>
        </authorList>
    </citation>
    <scope>NUCLEOTIDE SEQUENCE [LARGE SCALE GENOMIC DNA]</scope>
    <source>
        <strain evidence="1 2">AS</strain>
    </source>
</reference>
<dbReference type="Proteomes" id="UP000672039">
    <property type="component" value="Chromosome"/>
</dbReference>
<gene>
    <name evidence="1" type="ORF">J9253_15015</name>
</gene>
<name>A0ABX7WQ30_9GAMM</name>
<dbReference type="EMBL" id="CP072801">
    <property type="protein sequence ID" value="QTR45306.1"/>
    <property type="molecule type" value="Genomic_DNA"/>
</dbReference>